<gene>
    <name evidence="1" type="ORF">AC578_8802</name>
</gene>
<evidence type="ECO:0000313" key="1">
    <source>
        <dbReference type="EMBL" id="KXS95496.1"/>
    </source>
</evidence>
<reference evidence="1 2" key="1">
    <citation type="submission" date="2015-07" db="EMBL/GenBank/DDBJ databases">
        <title>Comparative genomics of the Sigatoka disease complex on banana suggests a link between parallel evolutionary changes in Pseudocercospora fijiensis and Pseudocercospora eumusae and increased virulence on the banana host.</title>
        <authorList>
            <person name="Chang T.-C."/>
            <person name="Salvucci A."/>
            <person name="Crous P.W."/>
            <person name="Stergiopoulos I."/>
        </authorList>
    </citation>
    <scope>NUCLEOTIDE SEQUENCE [LARGE SCALE GENOMIC DNA]</scope>
    <source>
        <strain evidence="1 2">CBS 114824</strain>
    </source>
</reference>
<name>A0A139GZ64_9PEZI</name>
<dbReference type="OrthoDB" id="3650499at2759"/>
<organism evidence="1 2">
    <name type="scientific">Pseudocercospora eumusae</name>
    <dbReference type="NCBI Taxonomy" id="321146"/>
    <lineage>
        <taxon>Eukaryota</taxon>
        <taxon>Fungi</taxon>
        <taxon>Dikarya</taxon>
        <taxon>Ascomycota</taxon>
        <taxon>Pezizomycotina</taxon>
        <taxon>Dothideomycetes</taxon>
        <taxon>Dothideomycetidae</taxon>
        <taxon>Mycosphaerellales</taxon>
        <taxon>Mycosphaerellaceae</taxon>
        <taxon>Pseudocercospora</taxon>
    </lineage>
</organism>
<comment type="caution">
    <text evidence="1">The sequence shown here is derived from an EMBL/GenBank/DDBJ whole genome shotgun (WGS) entry which is preliminary data.</text>
</comment>
<keyword evidence="2" id="KW-1185">Reference proteome</keyword>
<proteinExistence type="predicted"/>
<dbReference type="Proteomes" id="UP000070133">
    <property type="component" value="Unassembled WGS sequence"/>
</dbReference>
<dbReference type="EMBL" id="LFZN01000213">
    <property type="protein sequence ID" value="KXS95496.1"/>
    <property type="molecule type" value="Genomic_DNA"/>
</dbReference>
<evidence type="ECO:0000313" key="2">
    <source>
        <dbReference type="Proteomes" id="UP000070133"/>
    </source>
</evidence>
<sequence length="167" mass="18937">MASSGDAATQWLDDDTRVDVYALFVLDAGVTHAMVEEVIAKNEDDEDYYLWLADSYDKLPEIDEEQRTVGTVPPVDASWQSPFIGKTIQEAAEFVQNAPKPLCKVFFAVLEKGRYEKDNKVTICKIVHGEVQAIPCTTEDVTNHLLGHDRDTWEESFRRWREEGVGL</sequence>
<protein>
    <submittedName>
        <fullName evidence="1">Uncharacterized protein</fullName>
    </submittedName>
</protein>
<accession>A0A139GZ64</accession>
<dbReference type="AlphaFoldDB" id="A0A139GZ64"/>